<keyword evidence="1" id="KW-1133">Transmembrane helix</keyword>
<evidence type="ECO:0000313" key="3">
    <source>
        <dbReference type="Proteomes" id="UP000249390"/>
    </source>
</evidence>
<dbReference type="EMBL" id="NQVE01000105">
    <property type="protein sequence ID" value="RAL48009.1"/>
    <property type="molecule type" value="Genomic_DNA"/>
</dbReference>
<gene>
    <name evidence="2" type="ORF">DM860_016210</name>
</gene>
<keyword evidence="1" id="KW-0472">Membrane</keyword>
<feature type="transmembrane region" description="Helical" evidence="1">
    <location>
        <begin position="56"/>
        <end position="74"/>
    </location>
</feature>
<name>A0A328DUD2_9ASTE</name>
<accession>A0A328DUD2</accession>
<reference evidence="2 3" key="1">
    <citation type="submission" date="2018-06" db="EMBL/GenBank/DDBJ databases">
        <title>The Genome of Cuscuta australis (Dodder) Provides Insight into the Evolution of Plant Parasitism.</title>
        <authorList>
            <person name="Liu H."/>
        </authorList>
    </citation>
    <scope>NUCLEOTIDE SEQUENCE [LARGE SCALE GENOMIC DNA]</scope>
    <source>
        <strain evidence="3">cv. Yunnan</strain>
        <tissue evidence="2">Vines</tissue>
    </source>
</reference>
<comment type="caution">
    <text evidence="2">The sequence shown here is derived from an EMBL/GenBank/DDBJ whole genome shotgun (WGS) entry which is preliminary data.</text>
</comment>
<keyword evidence="3" id="KW-1185">Reference proteome</keyword>
<proteinExistence type="predicted"/>
<dbReference type="Proteomes" id="UP000249390">
    <property type="component" value="Unassembled WGS sequence"/>
</dbReference>
<organism evidence="2 3">
    <name type="scientific">Cuscuta australis</name>
    <dbReference type="NCBI Taxonomy" id="267555"/>
    <lineage>
        <taxon>Eukaryota</taxon>
        <taxon>Viridiplantae</taxon>
        <taxon>Streptophyta</taxon>
        <taxon>Embryophyta</taxon>
        <taxon>Tracheophyta</taxon>
        <taxon>Spermatophyta</taxon>
        <taxon>Magnoliopsida</taxon>
        <taxon>eudicotyledons</taxon>
        <taxon>Gunneridae</taxon>
        <taxon>Pentapetalae</taxon>
        <taxon>asterids</taxon>
        <taxon>lamiids</taxon>
        <taxon>Solanales</taxon>
        <taxon>Convolvulaceae</taxon>
        <taxon>Cuscuteae</taxon>
        <taxon>Cuscuta</taxon>
        <taxon>Cuscuta subgen. Grammica</taxon>
        <taxon>Cuscuta sect. Cleistogrammica</taxon>
    </lineage>
</organism>
<dbReference type="AlphaFoldDB" id="A0A328DUD2"/>
<evidence type="ECO:0000313" key="2">
    <source>
        <dbReference type="EMBL" id="RAL48009.1"/>
    </source>
</evidence>
<feature type="transmembrane region" description="Helical" evidence="1">
    <location>
        <begin position="80"/>
        <end position="104"/>
    </location>
</feature>
<sequence>MLEGKCRICGMLFLGRLGTCCGSLLSTIASRYGIFAGEEAGTRGWKLELNRAGKPLDAAVVLVLGTAVLVSRGWNDDELVVFDVGTFVGSIMELNSFLVAYPCLGRFSFKSTRFCLMCGVDEGSWDNLVNLCLVWLGTLSKYLGDTLAVDLGEGFVWQSGVTLELSCPPWKLEYGYGQRGC</sequence>
<keyword evidence="1" id="KW-0812">Transmembrane</keyword>
<protein>
    <submittedName>
        <fullName evidence="2">Uncharacterized protein</fullName>
    </submittedName>
</protein>
<evidence type="ECO:0000256" key="1">
    <source>
        <dbReference type="SAM" id="Phobius"/>
    </source>
</evidence>